<reference evidence="1 2" key="1">
    <citation type="submission" date="2023-10" db="EMBL/GenBank/DDBJ databases">
        <title>Veillonella sp. nov., isolated from a pig farm feces dump.</title>
        <authorList>
            <person name="Chang Y.-H."/>
        </authorList>
    </citation>
    <scope>NUCLEOTIDE SEQUENCE [LARGE SCALE GENOMIC DNA]</scope>
    <source>
        <strain evidence="1 2">YH-vei2233</strain>
    </source>
</reference>
<proteinExistence type="predicted"/>
<organism evidence="1 2">
    <name type="scientific">Veillonella absiana</name>
    <dbReference type="NCBI Taxonomy" id="3079305"/>
    <lineage>
        <taxon>Bacteria</taxon>
        <taxon>Bacillati</taxon>
        <taxon>Bacillota</taxon>
        <taxon>Negativicutes</taxon>
        <taxon>Veillonellales</taxon>
        <taxon>Veillonellaceae</taxon>
        <taxon>Veillonella</taxon>
    </lineage>
</organism>
<gene>
    <name evidence="1" type="ORF">RVY80_05620</name>
</gene>
<dbReference type="EMBL" id="JAWJZB010000006">
    <property type="protein sequence ID" value="MDV5088326.1"/>
    <property type="molecule type" value="Genomic_DNA"/>
</dbReference>
<evidence type="ECO:0000313" key="2">
    <source>
        <dbReference type="Proteomes" id="UP001272515"/>
    </source>
</evidence>
<comment type="caution">
    <text evidence="1">The sequence shown here is derived from an EMBL/GenBank/DDBJ whole genome shotgun (WGS) entry which is preliminary data.</text>
</comment>
<keyword evidence="2" id="KW-1185">Reference proteome</keyword>
<protein>
    <submittedName>
        <fullName evidence="1">Uncharacterized protein</fullName>
    </submittedName>
</protein>
<evidence type="ECO:0000313" key="1">
    <source>
        <dbReference type="EMBL" id="MDV5088326.1"/>
    </source>
</evidence>
<sequence length="78" mass="9246">MPKLDGFIQNLGNDQFMYDWIVYSREGQPQLSLYYWDGVRCRVLTEPMDGVCVSWYVQSVPVEWNELQEVVNRHMTGQ</sequence>
<accession>A0ABU3Z9H9</accession>
<name>A0ABU3Z9H9_9FIRM</name>
<dbReference type="Proteomes" id="UP001272515">
    <property type="component" value="Unassembled WGS sequence"/>
</dbReference>